<dbReference type="PANTHER" id="PTHR32309">
    <property type="entry name" value="TYROSINE-PROTEIN KINASE"/>
    <property type="match status" value="1"/>
</dbReference>
<dbReference type="GO" id="GO:0005886">
    <property type="term" value="C:plasma membrane"/>
    <property type="evidence" value="ECO:0007669"/>
    <property type="project" value="UniProtKB-SubCell"/>
</dbReference>
<feature type="domain" description="Polysaccharide chain length determinant N-terminal" evidence="7">
    <location>
        <begin position="4"/>
        <end position="81"/>
    </location>
</feature>
<evidence type="ECO:0000256" key="2">
    <source>
        <dbReference type="ARBA" id="ARBA00022475"/>
    </source>
</evidence>
<sequence length="278" mass="30636">MERDEIYLFDLWRVIRREWRWFVGVLIVVLAATFAFTHAARRQWEATAWIQIGQVGQVPAGQDPKVEPFQRVLERLQSTAFKNDVLASIGIAPASAEARLYFKSQKLEPMPYAGPLVKVSVRAYSAAQARQFAEATLDTLRAVHQRIEATPLALARARLDEVQASLSGAIAERDRLQQAAASGSRDDVAGKGSPSPVLASVLVSTRNEEIRNLQLVRSDLVARLSANYTYETSLMWPIYAPENPAFPNLPLSWGLGILLGLAFGTVAAVARGAARRRA</sequence>
<dbReference type="Proteomes" id="UP000291822">
    <property type="component" value="Unassembled WGS sequence"/>
</dbReference>
<keyword evidence="3 6" id="KW-0812">Transmembrane</keyword>
<evidence type="ECO:0000313" key="9">
    <source>
        <dbReference type="Proteomes" id="UP000291822"/>
    </source>
</evidence>
<dbReference type="InterPro" id="IPR050445">
    <property type="entry name" value="Bact_polysacc_biosynth/exp"/>
</dbReference>
<protein>
    <submittedName>
        <fullName evidence="8">Lipopolysaccharide biosynthesis protein</fullName>
    </submittedName>
</protein>
<evidence type="ECO:0000256" key="3">
    <source>
        <dbReference type="ARBA" id="ARBA00022692"/>
    </source>
</evidence>
<keyword evidence="4 6" id="KW-1133">Transmembrane helix</keyword>
<keyword evidence="5 6" id="KW-0472">Membrane</keyword>
<keyword evidence="9" id="KW-1185">Reference proteome</keyword>
<dbReference type="Pfam" id="PF02706">
    <property type="entry name" value="Wzz"/>
    <property type="match status" value="1"/>
</dbReference>
<keyword evidence="2" id="KW-1003">Cell membrane</keyword>
<dbReference type="GO" id="GO:0004713">
    <property type="term" value="F:protein tyrosine kinase activity"/>
    <property type="evidence" value="ECO:0007669"/>
    <property type="project" value="TreeGrafter"/>
</dbReference>
<dbReference type="AlphaFoldDB" id="A0A4R0YTK1"/>
<feature type="transmembrane region" description="Helical" evidence="6">
    <location>
        <begin position="251"/>
        <end position="270"/>
    </location>
</feature>
<proteinExistence type="predicted"/>
<accession>A0A4R0YTK1</accession>
<comment type="caution">
    <text evidence="8">The sequence shown here is derived from an EMBL/GenBank/DDBJ whole genome shotgun (WGS) entry which is preliminary data.</text>
</comment>
<feature type="transmembrane region" description="Helical" evidence="6">
    <location>
        <begin position="21"/>
        <end position="40"/>
    </location>
</feature>
<evidence type="ECO:0000256" key="1">
    <source>
        <dbReference type="ARBA" id="ARBA00004651"/>
    </source>
</evidence>
<dbReference type="PANTHER" id="PTHR32309:SF13">
    <property type="entry name" value="FERRIC ENTEROBACTIN TRANSPORT PROTEIN FEPE"/>
    <property type="match status" value="1"/>
</dbReference>
<evidence type="ECO:0000256" key="5">
    <source>
        <dbReference type="ARBA" id="ARBA00023136"/>
    </source>
</evidence>
<name>A0A4R0YTK1_9GAMM</name>
<evidence type="ECO:0000313" key="8">
    <source>
        <dbReference type="EMBL" id="TCI10218.1"/>
    </source>
</evidence>
<evidence type="ECO:0000256" key="6">
    <source>
        <dbReference type="SAM" id="Phobius"/>
    </source>
</evidence>
<evidence type="ECO:0000259" key="7">
    <source>
        <dbReference type="Pfam" id="PF02706"/>
    </source>
</evidence>
<organism evidence="8 9">
    <name type="scientific">Dyella soli</name>
    <dbReference type="NCBI Taxonomy" id="522319"/>
    <lineage>
        <taxon>Bacteria</taxon>
        <taxon>Pseudomonadati</taxon>
        <taxon>Pseudomonadota</taxon>
        <taxon>Gammaproteobacteria</taxon>
        <taxon>Lysobacterales</taxon>
        <taxon>Rhodanobacteraceae</taxon>
        <taxon>Dyella</taxon>
    </lineage>
</organism>
<comment type="subcellular location">
    <subcellularLocation>
        <location evidence="1">Cell membrane</location>
        <topology evidence="1">Multi-pass membrane protein</topology>
    </subcellularLocation>
</comment>
<dbReference type="InterPro" id="IPR003856">
    <property type="entry name" value="LPS_length_determ_N"/>
</dbReference>
<gene>
    <name evidence="8" type="ORF">EZM97_15040</name>
</gene>
<evidence type="ECO:0000256" key="4">
    <source>
        <dbReference type="ARBA" id="ARBA00022989"/>
    </source>
</evidence>
<dbReference type="RefSeq" id="WP_131408026.1">
    <property type="nucleotide sequence ID" value="NZ_SJTG01000002.1"/>
</dbReference>
<dbReference type="EMBL" id="SJTG01000002">
    <property type="protein sequence ID" value="TCI10218.1"/>
    <property type="molecule type" value="Genomic_DNA"/>
</dbReference>
<reference evidence="8 9" key="1">
    <citation type="submission" date="2019-02" db="EMBL/GenBank/DDBJ databases">
        <title>Dyella amyloliquefaciens sp. nov., isolated from forest soil.</title>
        <authorList>
            <person name="Gao Z.-H."/>
            <person name="Qiu L.-H."/>
        </authorList>
    </citation>
    <scope>NUCLEOTIDE SEQUENCE [LARGE SCALE GENOMIC DNA]</scope>
    <source>
        <strain evidence="8 9">KACC 12747</strain>
    </source>
</reference>